<reference evidence="4" key="1">
    <citation type="journal article" date="2013" name="Nature">
        <title>Pan genome of the phytoplankton Emiliania underpins its global distribution.</title>
        <authorList>
            <person name="Read B.A."/>
            <person name="Kegel J."/>
            <person name="Klute M.J."/>
            <person name="Kuo A."/>
            <person name="Lefebvre S.C."/>
            <person name="Maumus F."/>
            <person name="Mayer C."/>
            <person name="Miller J."/>
            <person name="Monier A."/>
            <person name="Salamov A."/>
            <person name="Young J."/>
            <person name="Aguilar M."/>
            <person name="Claverie J.M."/>
            <person name="Frickenhaus S."/>
            <person name="Gonzalez K."/>
            <person name="Herman E.K."/>
            <person name="Lin Y.C."/>
            <person name="Napier J."/>
            <person name="Ogata H."/>
            <person name="Sarno A.F."/>
            <person name="Shmutz J."/>
            <person name="Schroeder D."/>
            <person name="de Vargas C."/>
            <person name="Verret F."/>
            <person name="von Dassow P."/>
            <person name="Valentin K."/>
            <person name="Van de Peer Y."/>
            <person name="Wheeler G."/>
            <person name="Dacks J.B."/>
            <person name="Delwiche C.F."/>
            <person name="Dyhrman S.T."/>
            <person name="Glockner G."/>
            <person name="John U."/>
            <person name="Richards T."/>
            <person name="Worden A.Z."/>
            <person name="Zhang X."/>
            <person name="Grigoriev I.V."/>
            <person name="Allen A.E."/>
            <person name="Bidle K."/>
            <person name="Borodovsky M."/>
            <person name="Bowler C."/>
            <person name="Brownlee C."/>
            <person name="Cock J.M."/>
            <person name="Elias M."/>
            <person name="Gladyshev V.N."/>
            <person name="Groth M."/>
            <person name="Guda C."/>
            <person name="Hadaegh A."/>
            <person name="Iglesias-Rodriguez M.D."/>
            <person name="Jenkins J."/>
            <person name="Jones B.M."/>
            <person name="Lawson T."/>
            <person name="Leese F."/>
            <person name="Lindquist E."/>
            <person name="Lobanov A."/>
            <person name="Lomsadze A."/>
            <person name="Malik S.B."/>
            <person name="Marsh M.E."/>
            <person name="Mackinder L."/>
            <person name="Mock T."/>
            <person name="Mueller-Roeber B."/>
            <person name="Pagarete A."/>
            <person name="Parker M."/>
            <person name="Probert I."/>
            <person name="Quesneville H."/>
            <person name="Raines C."/>
            <person name="Rensing S.A."/>
            <person name="Riano-Pachon D.M."/>
            <person name="Richier S."/>
            <person name="Rokitta S."/>
            <person name="Shiraiwa Y."/>
            <person name="Soanes D.M."/>
            <person name="van der Giezen M."/>
            <person name="Wahlund T.M."/>
            <person name="Williams B."/>
            <person name="Wilson W."/>
            <person name="Wolfe G."/>
            <person name="Wurch L.L."/>
        </authorList>
    </citation>
    <scope>NUCLEOTIDE SEQUENCE</scope>
</reference>
<dbReference type="Gene3D" id="2.130.10.10">
    <property type="entry name" value="YVTN repeat-like/Quinoprotein amine dehydrogenase"/>
    <property type="match status" value="2"/>
</dbReference>
<dbReference type="SUPFAM" id="SSF50978">
    <property type="entry name" value="WD40 repeat-like"/>
    <property type="match status" value="1"/>
</dbReference>
<dbReference type="InterPro" id="IPR015943">
    <property type="entry name" value="WD40/YVTN_repeat-like_dom_sf"/>
</dbReference>
<sequence>MPDDLPAVVKWGKQRFTGVRLRGGMPGALPDSGVLGEVLALKPGQTALTIMLVGAADEAPAAPAEPTTFTEDLTPAEAEAAGAAAEAAAMAAAEGMITALQLPPSERAESVGAPMSSLPVKYSFLVHGLAQDQIEESLRRRRGSRGGALLDVCAMTLGHELGKAYVNAIATLADGTLASGLDNGRIALWRHGRRVKEAALLGGRPEPVTCLVALPRGCSRGADLASGSEGSVRLWAAGECVGTIVAPPGTAPACMAALPAAAAGAGPSSGPCLAVAFHQARPFDPAAFRLVPQGEEQRRRRAEALAAQAAQAAAFERVAASVTVASLRAESPGAVQPSVSVLGLAGGAARVTAFGCLPRAPPAADGLACGTADGALRVWVRTGGGGDDAVWRCEEHLALRFGGGAAATIACPFFSVLYVTHDVGVFSAGLLAVSCLHDEGGSAGEGVEPHGSGASLLRVPLPAHGGAVAILDVARSAVLATLDAHTDVVRCMCALPDGGLATGGGPQDRSVRVWARSQWEDQPREERGGDAVPVRREATQTLSAPGYVFALAALPDANPGGSKLFALACARYNTVRICL</sequence>
<evidence type="ECO:0000313" key="4">
    <source>
        <dbReference type="Proteomes" id="UP000013827"/>
    </source>
</evidence>
<protein>
    <submittedName>
        <fullName evidence="3">Uncharacterized protein</fullName>
    </submittedName>
</protein>
<dbReference type="KEGG" id="ehx:EMIHUDRAFT_449051"/>
<dbReference type="SMART" id="SM00320">
    <property type="entry name" value="WD40"/>
    <property type="match status" value="3"/>
</dbReference>
<dbReference type="PANTHER" id="PTHR22847">
    <property type="entry name" value="WD40 REPEAT PROTEIN"/>
    <property type="match status" value="1"/>
</dbReference>
<evidence type="ECO:0000256" key="2">
    <source>
        <dbReference type="ARBA" id="ARBA00022737"/>
    </source>
</evidence>
<evidence type="ECO:0000256" key="1">
    <source>
        <dbReference type="ARBA" id="ARBA00022574"/>
    </source>
</evidence>
<organism evidence="3 4">
    <name type="scientific">Emiliania huxleyi (strain CCMP1516)</name>
    <dbReference type="NCBI Taxonomy" id="280463"/>
    <lineage>
        <taxon>Eukaryota</taxon>
        <taxon>Haptista</taxon>
        <taxon>Haptophyta</taxon>
        <taxon>Prymnesiophyceae</taxon>
        <taxon>Isochrysidales</taxon>
        <taxon>Noelaerhabdaceae</taxon>
        <taxon>Emiliania</taxon>
    </lineage>
</organism>
<reference evidence="3" key="2">
    <citation type="submission" date="2024-10" db="UniProtKB">
        <authorList>
            <consortium name="EnsemblProtists"/>
        </authorList>
    </citation>
    <scope>IDENTIFICATION</scope>
</reference>
<dbReference type="eggNOG" id="ENOG502SPS4">
    <property type="taxonomic scope" value="Eukaryota"/>
</dbReference>
<dbReference type="EnsemblProtists" id="EOD38234">
    <property type="protein sequence ID" value="EOD38234"/>
    <property type="gene ID" value="EMIHUDRAFT_449051"/>
</dbReference>
<dbReference type="AlphaFoldDB" id="A0A0D3KR49"/>
<dbReference type="PaxDb" id="2903-EOD38234"/>
<keyword evidence="4" id="KW-1185">Reference proteome</keyword>
<keyword evidence="2" id="KW-0677">Repeat</keyword>
<proteinExistence type="predicted"/>
<accession>A0A0D3KR49</accession>
<dbReference type="Proteomes" id="UP000013827">
    <property type="component" value="Unassembled WGS sequence"/>
</dbReference>
<name>A0A0D3KR49_EMIH1</name>
<dbReference type="InterPro" id="IPR036322">
    <property type="entry name" value="WD40_repeat_dom_sf"/>
</dbReference>
<dbReference type="GeneID" id="17283504"/>
<keyword evidence="1" id="KW-0853">WD repeat</keyword>
<dbReference type="RefSeq" id="XP_005790663.1">
    <property type="nucleotide sequence ID" value="XM_005790606.1"/>
</dbReference>
<dbReference type="GO" id="GO:1990234">
    <property type="term" value="C:transferase complex"/>
    <property type="evidence" value="ECO:0007669"/>
    <property type="project" value="UniProtKB-ARBA"/>
</dbReference>
<evidence type="ECO:0000313" key="3">
    <source>
        <dbReference type="EnsemblProtists" id="EOD38234"/>
    </source>
</evidence>
<dbReference type="InterPro" id="IPR001680">
    <property type="entry name" value="WD40_rpt"/>
</dbReference>
<dbReference type="Pfam" id="PF00400">
    <property type="entry name" value="WD40"/>
    <property type="match status" value="1"/>
</dbReference>
<dbReference type="HOGENOM" id="CLU_476119_0_0_1"/>
<dbReference type="PANTHER" id="PTHR22847:SF637">
    <property type="entry name" value="WD REPEAT DOMAIN 5B"/>
    <property type="match status" value="1"/>
</dbReference>